<feature type="compositionally biased region" description="Polar residues" evidence="1">
    <location>
        <begin position="1012"/>
        <end position="1028"/>
    </location>
</feature>
<feature type="region of interest" description="Disordered" evidence="1">
    <location>
        <begin position="473"/>
        <end position="527"/>
    </location>
</feature>
<dbReference type="SUPFAM" id="SSF53474">
    <property type="entry name" value="alpha/beta-Hydrolases"/>
    <property type="match status" value="1"/>
</dbReference>
<dbReference type="GO" id="GO:0016787">
    <property type="term" value="F:hydrolase activity"/>
    <property type="evidence" value="ECO:0007669"/>
    <property type="project" value="UniProtKB-KW"/>
</dbReference>
<dbReference type="Proteomes" id="UP000027361">
    <property type="component" value="Unassembled WGS sequence"/>
</dbReference>
<feature type="region of interest" description="Disordered" evidence="1">
    <location>
        <begin position="1009"/>
        <end position="1028"/>
    </location>
</feature>
<keyword evidence="3" id="KW-0378">Hydrolase</keyword>
<feature type="compositionally biased region" description="Low complexity" evidence="1">
    <location>
        <begin position="1"/>
        <end position="11"/>
    </location>
</feature>
<evidence type="ECO:0000256" key="1">
    <source>
        <dbReference type="SAM" id="MobiDB-lite"/>
    </source>
</evidence>
<feature type="compositionally biased region" description="Low complexity" evidence="1">
    <location>
        <begin position="221"/>
        <end position="236"/>
    </location>
</feature>
<feature type="region of interest" description="Disordered" evidence="1">
    <location>
        <begin position="1"/>
        <end position="294"/>
    </location>
</feature>
<feature type="domain" description="AB hydrolase-1" evidence="2">
    <location>
        <begin position="1171"/>
        <end position="1275"/>
    </location>
</feature>
<dbReference type="STRING" id="1037660.A0A066V6I4"/>
<feature type="compositionally biased region" description="Polar residues" evidence="1">
    <location>
        <begin position="649"/>
        <end position="665"/>
    </location>
</feature>
<feature type="compositionally biased region" description="Polar residues" evidence="1">
    <location>
        <begin position="91"/>
        <end position="111"/>
    </location>
</feature>
<dbReference type="OrthoDB" id="435520at2759"/>
<reference evidence="3 4" key="1">
    <citation type="submission" date="2014-05" db="EMBL/GenBank/DDBJ databases">
        <title>Draft genome sequence of a rare smut relative, Tilletiaria anomala UBC 951.</title>
        <authorList>
            <consortium name="DOE Joint Genome Institute"/>
            <person name="Toome M."/>
            <person name="Kuo A."/>
            <person name="Henrissat B."/>
            <person name="Lipzen A."/>
            <person name="Tritt A."/>
            <person name="Yoshinaga Y."/>
            <person name="Zane M."/>
            <person name="Barry K."/>
            <person name="Grigoriev I.V."/>
            <person name="Spatafora J.W."/>
            <person name="Aimea M.C."/>
        </authorList>
    </citation>
    <scope>NUCLEOTIDE SEQUENCE [LARGE SCALE GENOMIC DNA]</scope>
    <source>
        <strain evidence="3 4">UBC 951</strain>
    </source>
</reference>
<name>A0A066V6I4_TILAU</name>
<organism evidence="3 4">
    <name type="scientific">Tilletiaria anomala (strain ATCC 24038 / CBS 436.72 / UBC 951)</name>
    <dbReference type="NCBI Taxonomy" id="1037660"/>
    <lineage>
        <taxon>Eukaryota</taxon>
        <taxon>Fungi</taxon>
        <taxon>Dikarya</taxon>
        <taxon>Basidiomycota</taxon>
        <taxon>Ustilaginomycotina</taxon>
        <taxon>Exobasidiomycetes</taxon>
        <taxon>Georgefischeriales</taxon>
        <taxon>Tilletiariaceae</taxon>
        <taxon>Tilletiaria</taxon>
    </lineage>
</organism>
<feature type="compositionally biased region" description="Basic and acidic residues" evidence="1">
    <location>
        <begin position="52"/>
        <end position="90"/>
    </location>
</feature>
<evidence type="ECO:0000313" key="3">
    <source>
        <dbReference type="EMBL" id="KDN35853.1"/>
    </source>
</evidence>
<feature type="compositionally biased region" description="Polar residues" evidence="1">
    <location>
        <begin position="207"/>
        <end position="217"/>
    </location>
</feature>
<dbReference type="InterPro" id="IPR029058">
    <property type="entry name" value="AB_hydrolase_fold"/>
</dbReference>
<feature type="region of interest" description="Disordered" evidence="1">
    <location>
        <begin position="1053"/>
        <end position="1087"/>
    </location>
</feature>
<feature type="region of interest" description="Disordered" evidence="1">
    <location>
        <begin position="1452"/>
        <end position="1523"/>
    </location>
</feature>
<feature type="region of interest" description="Disordered" evidence="1">
    <location>
        <begin position="1388"/>
        <end position="1407"/>
    </location>
</feature>
<dbReference type="EMBL" id="JMSN01000192">
    <property type="protein sequence ID" value="KDN35853.1"/>
    <property type="molecule type" value="Genomic_DNA"/>
</dbReference>
<feature type="compositionally biased region" description="Low complexity" evidence="1">
    <location>
        <begin position="167"/>
        <end position="188"/>
    </location>
</feature>
<dbReference type="InterPro" id="IPR050471">
    <property type="entry name" value="AB_hydrolase"/>
</dbReference>
<proteinExistence type="predicted"/>
<feature type="region of interest" description="Disordered" evidence="1">
    <location>
        <begin position="844"/>
        <end position="878"/>
    </location>
</feature>
<feature type="compositionally biased region" description="Low complexity" evidence="1">
    <location>
        <begin position="675"/>
        <end position="685"/>
    </location>
</feature>
<feature type="compositionally biased region" description="Polar residues" evidence="1">
    <location>
        <begin position="1497"/>
        <end position="1512"/>
    </location>
</feature>
<feature type="compositionally biased region" description="Pro residues" evidence="1">
    <location>
        <begin position="237"/>
        <end position="249"/>
    </location>
</feature>
<dbReference type="PANTHER" id="PTHR43433">
    <property type="entry name" value="HYDROLASE, ALPHA/BETA FOLD FAMILY PROTEIN"/>
    <property type="match status" value="1"/>
</dbReference>
<feature type="compositionally biased region" description="Polar residues" evidence="1">
    <location>
        <begin position="147"/>
        <end position="166"/>
    </location>
</feature>
<dbReference type="Gene3D" id="3.40.50.1820">
    <property type="entry name" value="alpha/beta hydrolase"/>
    <property type="match status" value="2"/>
</dbReference>
<protein>
    <submittedName>
        <fullName evidence="3">Alpha/beta-hydrolase</fullName>
    </submittedName>
</protein>
<comment type="caution">
    <text evidence="3">The sequence shown here is derived from an EMBL/GenBank/DDBJ whole genome shotgun (WGS) entry which is preliminary data.</text>
</comment>
<keyword evidence="4" id="KW-1185">Reference proteome</keyword>
<feature type="compositionally biased region" description="Basic and acidic residues" evidence="1">
    <location>
        <begin position="635"/>
        <end position="646"/>
    </location>
</feature>
<feature type="region of interest" description="Disordered" evidence="1">
    <location>
        <begin position="389"/>
        <end position="418"/>
    </location>
</feature>
<feature type="region of interest" description="Disordered" evidence="1">
    <location>
        <begin position="432"/>
        <end position="457"/>
    </location>
</feature>
<feature type="region of interest" description="Disordered" evidence="1">
    <location>
        <begin position="545"/>
        <end position="597"/>
    </location>
</feature>
<feature type="region of interest" description="Disordered" evidence="1">
    <location>
        <begin position="714"/>
        <end position="736"/>
    </location>
</feature>
<evidence type="ECO:0000313" key="4">
    <source>
        <dbReference type="Proteomes" id="UP000027361"/>
    </source>
</evidence>
<gene>
    <name evidence="3" type="ORF">K437DRAFT_296903</name>
</gene>
<dbReference type="PANTHER" id="PTHR43433:SF10">
    <property type="entry name" value="AB HYDROLASE-1 DOMAIN-CONTAINING PROTEIN"/>
    <property type="match status" value="1"/>
</dbReference>
<accession>A0A066V6I4</accession>
<dbReference type="GeneID" id="25267341"/>
<feature type="region of interest" description="Disordered" evidence="1">
    <location>
        <begin position="635"/>
        <end position="685"/>
    </location>
</feature>
<feature type="compositionally biased region" description="Polar residues" evidence="1">
    <location>
        <begin position="1388"/>
        <end position="1402"/>
    </location>
</feature>
<sequence>MTSATASGSSTGERHGLSVSMRQRPSLPLLARQRAGHDSSTAQPPCPQQSPGKDDSRDRDHMRRNSSESDGRERMREKGMSEEISYDQHSDLNGLSYNLSPANLSPANRSPANRLPLAHTLPSSPTPSFVAPVSPGRPSEVTPLPPATSSHNHSTSSRLLSPAQINRSSTSSPRSTPSASQPSAAPLSYFDAYPERKRLKGSSSSSARTEGSPSTRLRSFPSCSNSSGAVNSSGSPNPSPSPSPSPSNRPIPSSFYGHDGRPLSSSTSSTRRPRIVKEPASSTSEAESEPQECIGCDSSDLKDVLGRLRKKNSGLMECVEAKATAFRAAMRTPSGFPSPNVFDDAADQNGWFGAGSGGYGTRRLGMTKRRSHAALRSLAELETASEGLHSVGTERWRNSPSAPSTAHAGMFGNMTSSSLGHRMGRDLLASPESLLSGRSSPYGDSNEGGISESVSIQSGRRALQTAAGLGLVWPSSPELPDTPCTPGTPSSAPWGSHSRHTSVANSSTHGTNCHIHDSSIGHGHLASSAEPSAYAHQQRLFHSGSASSLRSRMGTAETDSCTGHSQWPPWGEGWPADAGISVGESNHGSYKGLPRSPRLDEGVLELEPLKQLPRAGPSVQQKSTGLERLARDLHLQASPRLEEACRRASPSSRTNGRSASFNSAHVKQPPPEALSPPAASPGAAIRRPSASALYASIKTTEPIPSIDDIIKRHTQKQPTSVRMKGTAKPSAPAIPLPASNAKWPVAVDKEDIDSVTPTLRSSSTFASLSLRASMRDPVTPHDDMFPAMKASPSSVLGKSRMAVASFAATTGEADVAGAAHAPTYSSTSAFPSFQVLTPSLDDLTLTSHGSDMPSSPLDKLSSPGSASNPASSSPFGKSKVDLNLLMTEPILSIDDIIRAHIKTPSPTFELPSYYRPPKTACQVLPPAQSDLMSASVSQGDICSYLASDSESESSSAYDTDDSVQREIREANRIAKKKVKADRYRALQQKWEMMQQQHHDQQAFLVVQQLQQRSGPSSPVSPRQPQTWPQQLPRLAVSALGEAAHDMLVHQEVSPRATQLVTGSNKSEIRRRTASAASSSSGRSVQSSALAISKRMQAKHDAEQKRALESLMVLKYLRSERLTTLMKLSKWPHEGLTVSLADVGDREGLPVFVYLGLGAVRYLVGLYDEMAQAMGLRLICVDRWGLGKTDEAPPSKRGVLDWASVVAEVADRLGIGSFSVLAHSAGAPFAMATALMHANRIRGPIHLLAPWVSSSVETSYNWLKYVPDRIIKTAQAAEWKMQAWRLGKLPSMTEAEILAGSGMLTPDLHHQENELITSGARHPGSLSFDTAEGHVTPSSGVFAAGAGNASSSREFLERPVMESEYGKSPLKGKGKSSMFAGLLGQRAVSNSPGGLSHKSSSRSLRAYPRTECSISSPTYDQGGEAGYFDEALGCNIAEVAPKESRRSVSLSLASSSSVTRIPGPGAAMLGAPRKASSGATSLGENSSNDDMPPVSPVVLSSAQETPSLGTPSHQSRESARTTAASVNSAALAGDVSTALLQASLAESTKGGTADLMCILGRTSKPWGFSYTDVKHPIKIWHGDRDEKISLAGAEWMVKEMPKYVQLNLVKDAGHGLMTNVGVVIDVLESIASLKSERISATKDRKGC</sequence>
<feature type="compositionally biased region" description="Polar residues" evidence="1">
    <location>
        <begin position="501"/>
        <end position="511"/>
    </location>
</feature>
<feature type="compositionally biased region" description="Low complexity" evidence="1">
    <location>
        <begin position="1073"/>
        <end position="1087"/>
    </location>
</feature>
<feature type="compositionally biased region" description="Low complexity" evidence="1">
    <location>
        <begin position="861"/>
        <end position="874"/>
    </location>
</feature>
<feature type="compositionally biased region" description="Polar residues" evidence="1">
    <location>
        <begin position="1055"/>
        <end position="1065"/>
    </location>
</feature>
<evidence type="ECO:0000259" key="2">
    <source>
        <dbReference type="Pfam" id="PF00561"/>
    </source>
</evidence>
<dbReference type="Pfam" id="PF00561">
    <property type="entry name" value="Abhydrolase_1"/>
    <property type="match status" value="1"/>
</dbReference>
<dbReference type="RefSeq" id="XP_013239881.1">
    <property type="nucleotide sequence ID" value="XM_013384427.1"/>
</dbReference>
<dbReference type="InParanoid" id="A0A066V6I4"/>
<feature type="compositionally biased region" description="Polar residues" evidence="1">
    <location>
        <begin position="1476"/>
        <end position="1488"/>
    </location>
</feature>
<dbReference type="InterPro" id="IPR000073">
    <property type="entry name" value="AB_hydrolase_1"/>
</dbReference>
<dbReference type="HOGENOM" id="CLU_242626_0_0_1"/>